<proteinExistence type="predicted"/>
<dbReference type="EMBL" id="CP039347">
    <property type="protein sequence ID" value="QCD88566.1"/>
    <property type="molecule type" value="Genomic_DNA"/>
</dbReference>
<name>A0A4D6LJQ5_VIGUN</name>
<sequence length="117" mass="12940">MIVCLEQVRLRTRGIFINCDIGGDSYAVFKIETEKIKEKKGDSSRAGLTKLNDLEVRQSQPNAVPSCLGTKKPMLSQRFHGSTLNLEWASQHNATTRSAQQAKALSSHPDAPTWVIS</sequence>
<evidence type="ECO:0000313" key="3">
    <source>
        <dbReference type="Proteomes" id="UP000501690"/>
    </source>
</evidence>
<feature type="region of interest" description="Disordered" evidence="1">
    <location>
        <begin position="92"/>
        <end position="117"/>
    </location>
</feature>
<organism evidence="2 3">
    <name type="scientific">Vigna unguiculata</name>
    <name type="common">Cowpea</name>
    <dbReference type="NCBI Taxonomy" id="3917"/>
    <lineage>
        <taxon>Eukaryota</taxon>
        <taxon>Viridiplantae</taxon>
        <taxon>Streptophyta</taxon>
        <taxon>Embryophyta</taxon>
        <taxon>Tracheophyta</taxon>
        <taxon>Spermatophyta</taxon>
        <taxon>Magnoliopsida</taxon>
        <taxon>eudicotyledons</taxon>
        <taxon>Gunneridae</taxon>
        <taxon>Pentapetalae</taxon>
        <taxon>rosids</taxon>
        <taxon>fabids</taxon>
        <taxon>Fabales</taxon>
        <taxon>Fabaceae</taxon>
        <taxon>Papilionoideae</taxon>
        <taxon>50 kb inversion clade</taxon>
        <taxon>NPAAA clade</taxon>
        <taxon>indigoferoid/millettioid clade</taxon>
        <taxon>Phaseoleae</taxon>
        <taxon>Vigna</taxon>
    </lineage>
</organism>
<evidence type="ECO:0000313" key="2">
    <source>
        <dbReference type="EMBL" id="QCD88566.1"/>
    </source>
</evidence>
<evidence type="ECO:0000256" key="1">
    <source>
        <dbReference type="SAM" id="MobiDB-lite"/>
    </source>
</evidence>
<gene>
    <name evidence="2" type="ORF">DEO72_LG3g3115</name>
</gene>
<feature type="compositionally biased region" description="Polar residues" evidence="1">
    <location>
        <begin position="92"/>
        <end position="104"/>
    </location>
</feature>
<dbReference type="Proteomes" id="UP000501690">
    <property type="component" value="Linkage Group LG3"/>
</dbReference>
<accession>A0A4D6LJQ5</accession>
<protein>
    <submittedName>
        <fullName evidence="2">Uncharacterized protein</fullName>
    </submittedName>
</protein>
<keyword evidence="3" id="KW-1185">Reference proteome</keyword>
<dbReference type="AlphaFoldDB" id="A0A4D6LJQ5"/>
<reference evidence="2 3" key="1">
    <citation type="submission" date="2019-04" db="EMBL/GenBank/DDBJ databases">
        <title>An improved genome assembly and genetic linkage map for asparagus bean, Vigna unguiculata ssp. sesquipedialis.</title>
        <authorList>
            <person name="Xia Q."/>
            <person name="Zhang R."/>
            <person name="Dong Y."/>
        </authorList>
    </citation>
    <scope>NUCLEOTIDE SEQUENCE [LARGE SCALE GENOMIC DNA]</scope>
    <source>
        <tissue evidence="2">Leaf</tissue>
    </source>
</reference>